<organism evidence="1 2">
    <name type="scientific">Roseisalinus antarcticus</name>
    <dbReference type="NCBI Taxonomy" id="254357"/>
    <lineage>
        <taxon>Bacteria</taxon>
        <taxon>Pseudomonadati</taxon>
        <taxon>Pseudomonadota</taxon>
        <taxon>Alphaproteobacteria</taxon>
        <taxon>Rhodobacterales</taxon>
        <taxon>Roseobacteraceae</taxon>
        <taxon>Roseisalinus</taxon>
    </lineage>
</organism>
<proteinExistence type="predicted"/>
<sequence length="30" mass="3056">MLGAGVSDGLDMRCSGQTVNSVSEAISRSK</sequence>
<reference evidence="1 2" key="1">
    <citation type="submission" date="2017-03" db="EMBL/GenBank/DDBJ databases">
        <authorList>
            <person name="Afonso C.L."/>
            <person name="Miller P.J."/>
            <person name="Scott M.A."/>
            <person name="Spackman E."/>
            <person name="Goraichik I."/>
            <person name="Dimitrov K.M."/>
            <person name="Suarez D.L."/>
            <person name="Swayne D.E."/>
        </authorList>
    </citation>
    <scope>NUCLEOTIDE SEQUENCE [LARGE SCALE GENOMIC DNA]</scope>
    <source>
        <strain evidence="1 2">CECT 7023</strain>
    </source>
</reference>
<evidence type="ECO:0000313" key="2">
    <source>
        <dbReference type="Proteomes" id="UP000193900"/>
    </source>
</evidence>
<dbReference type="EMBL" id="FWFZ01000022">
    <property type="protein sequence ID" value="SLN69836.1"/>
    <property type="molecule type" value="Genomic_DNA"/>
</dbReference>
<name>A0A1Y5TW47_9RHOB</name>
<gene>
    <name evidence="1" type="ORF">ROA7023_03388</name>
</gene>
<accession>A0A1Y5TW47</accession>
<dbReference type="Proteomes" id="UP000193900">
    <property type="component" value="Unassembled WGS sequence"/>
</dbReference>
<protein>
    <submittedName>
        <fullName evidence="1">Uncharacterized protein</fullName>
    </submittedName>
</protein>
<evidence type="ECO:0000313" key="1">
    <source>
        <dbReference type="EMBL" id="SLN69836.1"/>
    </source>
</evidence>
<keyword evidence="2" id="KW-1185">Reference proteome</keyword>
<dbReference type="AlphaFoldDB" id="A0A1Y5TW47"/>